<feature type="compositionally biased region" description="Basic and acidic residues" evidence="1">
    <location>
        <begin position="214"/>
        <end position="236"/>
    </location>
</feature>
<accession>A0A8S9ZMF9</accession>
<protein>
    <submittedName>
        <fullName evidence="3">HIT-type domain-containing protein</fullName>
    </submittedName>
</protein>
<dbReference type="AlphaFoldDB" id="A0A8S9ZMF9"/>
<dbReference type="OrthoDB" id="6500128at2759"/>
<feature type="region of interest" description="Disordered" evidence="1">
    <location>
        <begin position="302"/>
        <end position="325"/>
    </location>
</feature>
<dbReference type="InterPro" id="IPR057721">
    <property type="entry name" value="BCD1_alpha/beta"/>
</dbReference>
<dbReference type="EMBL" id="JABEBT010000056">
    <property type="protein sequence ID" value="KAF7634501.1"/>
    <property type="molecule type" value="Genomic_DNA"/>
</dbReference>
<evidence type="ECO:0000313" key="3">
    <source>
        <dbReference type="EMBL" id="KAF7634501.1"/>
    </source>
</evidence>
<organism evidence="3 4">
    <name type="scientific">Meloidogyne graminicola</name>
    <dbReference type="NCBI Taxonomy" id="189291"/>
    <lineage>
        <taxon>Eukaryota</taxon>
        <taxon>Metazoa</taxon>
        <taxon>Ecdysozoa</taxon>
        <taxon>Nematoda</taxon>
        <taxon>Chromadorea</taxon>
        <taxon>Rhabditida</taxon>
        <taxon>Tylenchina</taxon>
        <taxon>Tylenchomorpha</taxon>
        <taxon>Tylenchoidea</taxon>
        <taxon>Meloidogynidae</taxon>
        <taxon>Meloidogyninae</taxon>
        <taxon>Meloidogyne</taxon>
    </lineage>
</organism>
<feature type="region of interest" description="Disordered" evidence="1">
    <location>
        <begin position="214"/>
        <end position="284"/>
    </location>
</feature>
<proteinExistence type="predicted"/>
<comment type="caution">
    <text evidence="3">The sequence shown here is derived from an EMBL/GenBank/DDBJ whole genome shotgun (WGS) entry which is preliminary data.</text>
</comment>
<dbReference type="Proteomes" id="UP000605970">
    <property type="component" value="Unassembled WGS sequence"/>
</dbReference>
<keyword evidence="4" id="KW-1185">Reference proteome</keyword>
<name>A0A8S9ZMF9_9BILA</name>
<sequence length="325" mass="37550">MNKKIVEEGEILPIQQGVEKQLIDSDNEVSGQHDGEIDIDVCPNQDSLSSLKWLSYTVQNIPESIRVCTLLRQFLQPKPNGTVISKSQLDMDFLQPFILPSKQIVDPANNSDINNDCGSSSHLQVYSEVVLPLGNEVDEVKSENECQIDAELRYYPVNPQQTILENLRNRYVVGHPCFVVFLRRENEFGEFEFPMMGEVEQALLHAERERTVTIKDRPKWQNRDRNGGGRGFRGDRPQYNNKSRQHNRGRRDSQQQKMTEHNRHQLPPNGQWQQQPSYGPVYNYSSNQHQYHFHPYMPSTFIPPHLNQGPPNWNGQEGSRNGFGR</sequence>
<feature type="compositionally biased region" description="Polar residues" evidence="1">
    <location>
        <begin position="268"/>
        <end position="284"/>
    </location>
</feature>
<evidence type="ECO:0000313" key="4">
    <source>
        <dbReference type="Proteomes" id="UP000605970"/>
    </source>
</evidence>
<dbReference type="Pfam" id="PF25790">
    <property type="entry name" value="BCD1"/>
    <property type="match status" value="1"/>
</dbReference>
<evidence type="ECO:0000259" key="2">
    <source>
        <dbReference type="Pfam" id="PF25790"/>
    </source>
</evidence>
<gene>
    <name evidence="3" type="ORF">Mgra_00006072</name>
</gene>
<feature type="compositionally biased region" description="Basic and acidic residues" evidence="1">
    <location>
        <begin position="250"/>
        <end position="263"/>
    </location>
</feature>
<evidence type="ECO:0000256" key="1">
    <source>
        <dbReference type="SAM" id="MobiDB-lite"/>
    </source>
</evidence>
<feature type="domain" description="BCD1 alpha/beta" evidence="2">
    <location>
        <begin position="47"/>
        <end position="186"/>
    </location>
</feature>
<feature type="compositionally biased region" description="Polar residues" evidence="1">
    <location>
        <begin position="309"/>
        <end position="319"/>
    </location>
</feature>
<reference evidence="3" key="1">
    <citation type="journal article" date="2020" name="Ecol. Evol.">
        <title>Genome structure and content of the rice root-knot nematode (Meloidogyne graminicola).</title>
        <authorList>
            <person name="Phan N.T."/>
            <person name="Danchin E.G.J."/>
            <person name="Klopp C."/>
            <person name="Perfus-Barbeoch L."/>
            <person name="Kozlowski D.K."/>
            <person name="Koutsovoulos G.D."/>
            <person name="Lopez-Roques C."/>
            <person name="Bouchez O."/>
            <person name="Zahm M."/>
            <person name="Besnard G."/>
            <person name="Bellafiore S."/>
        </authorList>
    </citation>
    <scope>NUCLEOTIDE SEQUENCE</scope>
    <source>
        <strain evidence="3">VN-18</strain>
    </source>
</reference>